<dbReference type="AlphaFoldDB" id="A0A1Y3ASH7"/>
<name>A0A1Y3ASH7_EURMA</name>
<dbReference type="OrthoDB" id="6432469at2759"/>
<proteinExistence type="predicted"/>
<feature type="non-terminal residue" evidence="2">
    <location>
        <position position="1"/>
    </location>
</feature>
<dbReference type="InterPro" id="IPR002890">
    <property type="entry name" value="MG2"/>
</dbReference>
<feature type="domain" description="Macroglobulin" evidence="1">
    <location>
        <begin position="54"/>
        <end position="132"/>
    </location>
</feature>
<keyword evidence="3" id="KW-1185">Reference proteome</keyword>
<dbReference type="Proteomes" id="UP000194236">
    <property type="component" value="Unassembled WGS sequence"/>
</dbReference>
<gene>
    <name evidence="2" type="ORF">BLA29_011409</name>
</gene>
<dbReference type="Pfam" id="PF01835">
    <property type="entry name" value="MG2"/>
    <property type="match status" value="1"/>
</dbReference>
<sequence length="135" mass="16095">GYIGKAELEFSEKEIQNHYDKLNRPKKIYLKIEFSSSEQQLFQGDFNLTHDSMIYFQTDKPIYRPNEMVRFRVLEIDRSLNSKSDICNLTIKNHQKIKLDFISLTLEAPYYIAEYEFQLPQIAKEGIWEAELFCN</sequence>
<accession>A0A1Y3ASH7</accession>
<dbReference type="GO" id="GO:0004866">
    <property type="term" value="F:endopeptidase inhibitor activity"/>
    <property type="evidence" value="ECO:0007669"/>
    <property type="project" value="InterPro"/>
</dbReference>
<organism evidence="2 3">
    <name type="scientific">Euroglyphus maynei</name>
    <name type="common">Mayne's house dust mite</name>
    <dbReference type="NCBI Taxonomy" id="6958"/>
    <lineage>
        <taxon>Eukaryota</taxon>
        <taxon>Metazoa</taxon>
        <taxon>Ecdysozoa</taxon>
        <taxon>Arthropoda</taxon>
        <taxon>Chelicerata</taxon>
        <taxon>Arachnida</taxon>
        <taxon>Acari</taxon>
        <taxon>Acariformes</taxon>
        <taxon>Sarcoptiformes</taxon>
        <taxon>Astigmata</taxon>
        <taxon>Psoroptidia</taxon>
        <taxon>Analgoidea</taxon>
        <taxon>Pyroglyphidae</taxon>
        <taxon>Pyroglyphinae</taxon>
        <taxon>Euroglyphus</taxon>
    </lineage>
</organism>
<dbReference type="EMBL" id="MUJZ01061119">
    <property type="protein sequence ID" value="OTF71432.1"/>
    <property type="molecule type" value="Genomic_DNA"/>
</dbReference>
<dbReference type="Gene3D" id="2.60.40.1930">
    <property type="match status" value="1"/>
</dbReference>
<feature type="non-terminal residue" evidence="2">
    <location>
        <position position="135"/>
    </location>
</feature>
<comment type="caution">
    <text evidence="2">The sequence shown here is derived from an EMBL/GenBank/DDBJ whole genome shotgun (WGS) entry which is preliminary data.</text>
</comment>
<protein>
    <recommendedName>
        <fullName evidence="1">Macroglobulin domain-containing protein</fullName>
    </recommendedName>
</protein>
<evidence type="ECO:0000313" key="3">
    <source>
        <dbReference type="Proteomes" id="UP000194236"/>
    </source>
</evidence>
<evidence type="ECO:0000259" key="1">
    <source>
        <dbReference type="Pfam" id="PF01835"/>
    </source>
</evidence>
<evidence type="ECO:0000313" key="2">
    <source>
        <dbReference type="EMBL" id="OTF71432.1"/>
    </source>
</evidence>
<reference evidence="2 3" key="1">
    <citation type="submission" date="2017-03" db="EMBL/GenBank/DDBJ databases">
        <title>Genome Survey of Euroglyphus maynei.</title>
        <authorList>
            <person name="Arlian L.G."/>
            <person name="Morgan M.S."/>
            <person name="Rider S.D."/>
        </authorList>
    </citation>
    <scope>NUCLEOTIDE SEQUENCE [LARGE SCALE GENOMIC DNA]</scope>
    <source>
        <strain evidence="2">Arlian Lab</strain>
        <tissue evidence="2">Whole body</tissue>
    </source>
</reference>